<dbReference type="AlphaFoldDB" id="A0A0P1G3Z7"/>
<evidence type="ECO:0000256" key="1">
    <source>
        <dbReference type="SAM" id="Phobius"/>
    </source>
</evidence>
<dbReference type="STRING" id="928856.SAMN04488049_11246"/>
<keyword evidence="1" id="KW-1133">Transmembrane helix</keyword>
<proteinExistence type="predicted"/>
<dbReference type="RefSeq" id="WP_058289011.1">
    <property type="nucleotide sequence ID" value="NZ_CYSD01000014.1"/>
</dbReference>
<organism evidence="2 3">
    <name type="scientific">Tritonibacter multivorans</name>
    <dbReference type="NCBI Taxonomy" id="928856"/>
    <lineage>
        <taxon>Bacteria</taxon>
        <taxon>Pseudomonadati</taxon>
        <taxon>Pseudomonadota</taxon>
        <taxon>Alphaproteobacteria</taxon>
        <taxon>Rhodobacterales</taxon>
        <taxon>Paracoccaceae</taxon>
        <taxon>Tritonibacter</taxon>
    </lineage>
</organism>
<feature type="transmembrane region" description="Helical" evidence="1">
    <location>
        <begin position="81"/>
        <end position="102"/>
    </location>
</feature>
<reference evidence="2 3" key="1">
    <citation type="submission" date="2015-09" db="EMBL/GenBank/DDBJ databases">
        <authorList>
            <consortium name="Swine Surveillance"/>
        </authorList>
    </citation>
    <scope>NUCLEOTIDE SEQUENCE [LARGE SCALE GENOMIC DNA]</scope>
    <source>
        <strain evidence="2 3">CECT 7557</strain>
    </source>
</reference>
<keyword evidence="3" id="KW-1185">Reference proteome</keyword>
<sequence>MAYQIFRSIAALPLLVHIGAAIATFVGFNWIKARLDASYAASNHPVDYATGQTTFDGAAIKGFYAHMSDLGTLDVYRTTQLIDFGFILAIACMGLFFCTLVARASRDGSWGRWLGLTAGLCAVMGAICDAIENGWSFVMLADPDGFADWLALPYSGFASLKFAFITAAMGCLLLSLLCAAAGRLSRRVAIG</sequence>
<feature type="transmembrane region" description="Helical" evidence="1">
    <location>
        <begin position="158"/>
        <end position="182"/>
    </location>
</feature>
<keyword evidence="1" id="KW-0812">Transmembrane</keyword>
<evidence type="ECO:0000313" key="3">
    <source>
        <dbReference type="Proteomes" id="UP000052022"/>
    </source>
</evidence>
<dbReference type="OrthoDB" id="5704138at2"/>
<keyword evidence="1" id="KW-0472">Membrane</keyword>
<name>A0A0P1G3Z7_9RHOB</name>
<dbReference type="Proteomes" id="UP000052022">
    <property type="component" value="Unassembled WGS sequence"/>
</dbReference>
<feature type="transmembrane region" description="Helical" evidence="1">
    <location>
        <begin position="12"/>
        <end position="31"/>
    </location>
</feature>
<feature type="transmembrane region" description="Helical" evidence="1">
    <location>
        <begin position="114"/>
        <end position="138"/>
    </location>
</feature>
<dbReference type="EMBL" id="CYSD01000014">
    <property type="protein sequence ID" value="CUH76402.1"/>
    <property type="molecule type" value="Genomic_DNA"/>
</dbReference>
<evidence type="ECO:0008006" key="4">
    <source>
        <dbReference type="Google" id="ProtNLM"/>
    </source>
</evidence>
<evidence type="ECO:0000313" key="2">
    <source>
        <dbReference type="EMBL" id="CUH76402.1"/>
    </source>
</evidence>
<gene>
    <name evidence="2" type="ORF">TRM7557_00881</name>
</gene>
<accession>A0A0P1G3Z7</accession>
<protein>
    <recommendedName>
        <fullName evidence="4">Integral membrane protein</fullName>
    </recommendedName>
</protein>